<dbReference type="STRING" id="1285242.A6A04_19125"/>
<comment type="caution">
    <text evidence="1">The sequence shown here is derived from an EMBL/GenBank/DDBJ whole genome shotgun (WGS) entry which is preliminary data.</text>
</comment>
<name>A0A178MNR6_9PROT</name>
<sequence length="319" mass="34262">MVAFILAGAVVGCTNLSTILAPPQLSLATGVPGGIYHPVGNAICRMFNLSGDHLGRPCVAVRSDGSVANVRRIQAKEAMFGLSQTDMAYAAFHGQGPFRSSGPALGLRMLIALYPEAFTVVARADTGIRDFADLRGKRIGIGMTGSGYTLTRDVILGFYGWTIHDWERVLELGAVEQNQELCDNQVDAIIFEAGHPDGLTQDATQGCDARLVRVAGLEVDRLLAAHSYYVASTIPGGMYVGNPDDTPTFGSRSVLIASSALPDDLAYEMVKSVFENLDAFRRLHPALAPLTAQDMVPSEAVIPIHPGALRYYRERGLIR</sequence>
<dbReference type="PANTHER" id="PTHR42941:SF1">
    <property type="entry name" value="SLL1037 PROTEIN"/>
    <property type="match status" value="1"/>
</dbReference>
<dbReference type="EMBL" id="LWQT01000060">
    <property type="protein sequence ID" value="OAN49604.1"/>
    <property type="molecule type" value="Genomic_DNA"/>
</dbReference>
<dbReference type="AlphaFoldDB" id="A0A178MNR6"/>
<evidence type="ECO:0000313" key="1">
    <source>
        <dbReference type="EMBL" id="OAN49604.1"/>
    </source>
</evidence>
<proteinExistence type="predicted"/>
<evidence type="ECO:0008006" key="3">
    <source>
        <dbReference type="Google" id="ProtNLM"/>
    </source>
</evidence>
<reference evidence="1 2" key="1">
    <citation type="submission" date="2016-04" db="EMBL/GenBank/DDBJ databases">
        <title>Draft genome sequence of freshwater magnetotactic bacteria Magnetospirillum marisnigri SP-1 and Magnetospirillum moscoviense BB-1.</title>
        <authorList>
            <person name="Koziaeva V."/>
            <person name="Dziuba M.V."/>
            <person name="Ivanov T.M."/>
            <person name="Kuznetsov B."/>
            <person name="Grouzdev D.S."/>
        </authorList>
    </citation>
    <scope>NUCLEOTIDE SEQUENCE [LARGE SCALE GENOMIC DNA]</scope>
    <source>
        <strain evidence="1 2">SP-1</strain>
    </source>
</reference>
<keyword evidence="2" id="KW-1185">Reference proteome</keyword>
<dbReference type="Pfam" id="PF16868">
    <property type="entry name" value="NMT1_3"/>
    <property type="match status" value="1"/>
</dbReference>
<dbReference type="Gene3D" id="3.40.190.10">
    <property type="entry name" value="Periplasmic binding protein-like II"/>
    <property type="match status" value="2"/>
</dbReference>
<evidence type="ECO:0000313" key="2">
    <source>
        <dbReference type="Proteomes" id="UP000078428"/>
    </source>
</evidence>
<dbReference type="SUPFAM" id="SSF53850">
    <property type="entry name" value="Periplasmic binding protein-like II"/>
    <property type="match status" value="1"/>
</dbReference>
<dbReference type="InterPro" id="IPR011852">
    <property type="entry name" value="TRAP_TAXI"/>
</dbReference>
<organism evidence="1 2">
    <name type="scientific">Paramagnetospirillum marisnigri</name>
    <dbReference type="NCBI Taxonomy" id="1285242"/>
    <lineage>
        <taxon>Bacteria</taxon>
        <taxon>Pseudomonadati</taxon>
        <taxon>Pseudomonadota</taxon>
        <taxon>Alphaproteobacteria</taxon>
        <taxon>Rhodospirillales</taxon>
        <taxon>Magnetospirillaceae</taxon>
        <taxon>Paramagnetospirillum</taxon>
    </lineage>
</organism>
<dbReference type="NCBIfam" id="TIGR02122">
    <property type="entry name" value="TRAP_TAXI"/>
    <property type="match status" value="1"/>
</dbReference>
<protein>
    <recommendedName>
        <fullName evidence="3">C4-dicarboxylate ABC transporter substrate-binding protein</fullName>
    </recommendedName>
</protein>
<gene>
    <name evidence="1" type="ORF">A6A04_19125</name>
</gene>
<accession>A0A178MNR6</accession>
<dbReference type="CDD" id="cd13568">
    <property type="entry name" value="PBP2_TAXI_TRAP_like_3"/>
    <property type="match status" value="1"/>
</dbReference>
<dbReference type="Proteomes" id="UP000078428">
    <property type="component" value="Unassembled WGS sequence"/>
</dbReference>
<dbReference type="PANTHER" id="PTHR42941">
    <property type="entry name" value="SLL1037 PROTEIN"/>
    <property type="match status" value="1"/>
</dbReference>